<feature type="domain" description="Nose resistant-to-fluoxetine protein N-terminal" evidence="2">
    <location>
        <begin position="8"/>
        <end position="132"/>
    </location>
</feature>
<feature type="transmembrane region" description="Helical" evidence="1">
    <location>
        <begin position="391"/>
        <end position="410"/>
    </location>
</feature>
<keyword evidence="1" id="KW-0812">Transmembrane</keyword>
<feature type="transmembrane region" description="Helical" evidence="1">
    <location>
        <begin position="504"/>
        <end position="524"/>
    </location>
</feature>
<dbReference type="SMART" id="SM00703">
    <property type="entry name" value="NRF"/>
    <property type="match status" value="1"/>
</dbReference>
<gene>
    <name evidence="3" type="ORF">R5R35_013486</name>
</gene>
<dbReference type="AlphaFoldDB" id="A0AAN9Z3V6"/>
<dbReference type="InterPro" id="IPR006621">
    <property type="entry name" value="Nose-resist-to-fluoxetine_N"/>
</dbReference>
<evidence type="ECO:0000313" key="4">
    <source>
        <dbReference type="Proteomes" id="UP001378592"/>
    </source>
</evidence>
<dbReference type="PANTHER" id="PTHR11161:SF0">
    <property type="entry name" value="O-ACYLTRANSFERASE LIKE PROTEIN"/>
    <property type="match status" value="1"/>
</dbReference>
<evidence type="ECO:0000256" key="1">
    <source>
        <dbReference type="SAM" id="Phobius"/>
    </source>
</evidence>
<feature type="transmembrane region" description="Helical" evidence="1">
    <location>
        <begin position="582"/>
        <end position="605"/>
    </location>
</feature>
<evidence type="ECO:0000259" key="2">
    <source>
        <dbReference type="SMART" id="SM00703"/>
    </source>
</evidence>
<proteinExistence type="predicted"/>
<organism evidence="3 4">
    <name type="scientific">Gryllus longicercus</name>
    <dbReference type="NCBI Taxonomy" id="2509291"/>
    <lineage>
        <taxon>Eukaryota</taxon>
        <taxon>Metazoa</taxon>
        <taxon>Ecdysozoa</taxon>
        <taxon>Arthropoda</taxon>
        <taxon>Hexapoda</taxon>
        <taxon>Insecta</taxon>
        <taxon>Pterygota</taxon>
        <taxon>Neoptera</taxon>
        <taxon>Polyneoptera</taxon>
        <taxon>Orthoptera</taxon>
        <taxon>Ensifera</taxon>
        <taxon>Gryllidea</taxon>
        <taxon>Grylloidea</taxon>
        <taxon>Gryllidae</taxon>
        <taxon>Gryllinae</taxon>
        <taxon>Gryllus</taxon>
    </lineage>
</organism>
<feature type="transmembrane region" description="Helical" evidence="1">
    <location>
        <begin position="262"/>
        <end position="280"/>
    </location>
</feature>
<keyword evidence="4" id="KW-1185">Reference proteome</keyword>
<feature type="transmembrane region" description="Helical" evidence="1">
    <location>
        <begin position="300"/>
        <end position="320"/>
    </location>
</feature>
<keyword evidence="1" id="KW-1133">Transmembrane helix</keyword>
<feature type="transmembrane region" description="Helical" evidence="1">
    <location>
        <begin position="430"/>
        <end position="455"/>
    </location>
</feature>
<sequence>MKVHLWRDANCNRVCVVYDSSTKVPDGLLTGNVVQLGNFDECLATHALDADGHGLFWGQYCLAGLAVERAWPPPNASAPANNFSNHLLAALAGHRLQWAVCLPASCAAEDLEAHLQARMPELLLADAEAPPFELRASVRAANCYRARAAQLDEADWGAILLLATVFAIVMASTAYDVTHPDTNKDALWLAFSVRKNAAALFATRAHGQMASVNGIKFLSMAWVLLFHKYCVMVETPNDNSDVVLEGLKYDWTQMPISNGGTMAVNSFFVIGGLLLTHGFIRDRVAGRPFSLVSFYVYRYIRITPVYAVVVAVYATLLYHMGSGPLWNPVMAMHRENCRHHWWRNLLYINNYQPVTSELCVVQTWYLAADMQLYWLSPLLLWPLWRWPRVGRALLATLLVVPLASTFWITYARRYPWADAKDVSNEIRNSYFPLIHASAYARSAPFLVGVALAWALHLTRKNRLRLPAVVVALAWVSLGCISWTITYALYIYYKPDHAYSALEAASFQALHPLGWGLIVAWLIFACERGYAGPVAALLSWRWWQPLSRLTYTAYLVHFAVFYYDLGVTRSPGHYTHYNVVHIVLGDLVLILLLASAAALAFELPVLNIDRALLKPKQGASASAPAPAKAMQRLSVPAVALGAPRPSLRSNGSAPGAAHVNVAFEDDLPAPAPEHDQNNSFNFQLNYFSIEVFQLQ</sequence>
<dbReference type="InterPro" id="IPR052728">
    <property type="entry name" value="O2_lipid_transport_reg"/>
</dbReference>
<reference evidence="3 4" key="1">
    <citation type="submission" date="2024-03" db="EMBL/GenBank/DDBJ databases">
        <title>The genome assembly and annotation of the cricket Gryllus longicercus Weissman &amp; Gray.</title>
        <authorList>
            <person name="Szrajer S."/>
            <person name="Gray D."/>
            <person name="Ylla G."/>
        </authorList>
    </citation>
    <scope>NUCLEOTIDE SEQUENCE [LARGE SCALE GENOMIC DNA]</scope>
    <source>
        <strain evidence="3">DAG 2021-001</strain>
        <tissue evidence="3">Whole body minus gut</tissue>
    </source>
</reference>
<dbReference type="PANTHER" id="PTHR11161">
    <property type="entry name" value="O-ACYLTRANSFERASE"/>
    <property type="match status" value="1"/>
</dbReference>
<feature type="transmembrane region" description="Helical" evidence="1">
    <location>
        <begin position="467"/>
        <end position="492"/>
    </location>
</feature>
<dbReference type="Pfam" id="PF01757">
    <property type="entry name" value="Acyl_transf_3"/>
    <property type="match status" value="1"/>
</dbReference>
<feature type="transmembrane region" description="Helical" evidence="1">
    <location>
        <begin position="154"/>
        <end position="175"/>
    </location>
</feature>
<name>A0AAN9Z3V6_9ORTH</name>
<evidence type="ECO:0000313" key="3">
    <source>
        <dbReference type="EMBL" id="KAK7861852.1"/>
    </source>
</evidence>
<dbReference type="GO" id="GO:0016747">
    <property type="term" value="F:acyltransferase activity, transferring groups other than amino-acyl groups"/>
    <property type="evidence" value="ECO:0007669"/>
    <property type="project" value="InterPro"/>
</dbReference>
<dbReference type="EMBL" id="JAZDUA010000297">
    <property type="protein sequence ID" value="KAK7861852.1"/>
    <property type="molecule type" value="Genomic_DNA"/>
</dbReference>
<dbReference type="InterPro" id="IPR002656">
    <property type="entry name" value="Acyl_transf_3_dom"/>
</dbReference>
<dbReference type="Proteomes" id="UP001378592">
    <property type="component" value="Unassembled WGS sequence"/>
</dbReference>
<dbReference type="Pfam" id="PF20146">
    <property type="entry name" value="NRF"/>
    <property type="match status" value="1"/>
</dbReference>
<feature type="transmembrane region" description="Helical" evidence="1">
    <location>
        <begin position="545"/>
        <end position="562"/>
    </location>
</feature>
<protein>
    <recommendedName>
        <fullName evidence="2">Nose resistant-to-fluoxetine protein N-terminal domain-containing protein</fullName>
    </recommendedName>
</protein>
<keyword evidence="1" id="KW-0472">Membrane</keyword>
<accession>A0AAN9Z3V6</accession>
<feature type="transmembrane region" description="Helical" evidence="1">
    <location>
        <begin position="364"/>
        <end position="384"/>
    </location>
</feature>
<comment type="caution">
    <text evidence="3">The sequence shown here is derived from an EMBL/GenBank/DDBJ whole genome shotgun (WGS) entry which is preliminary data.</text>
</comment>